<reference evidence="5" key="1">
    <citation type="submission" date="2022-12" db="EMBL/GenBank/DDBJ databases">
        <authorList>
            <person name="Petersen C."/>
        </authorList>
    </citation>
    <scope>NUCLEOTIDE SEQUENCE</scope>
    <source>
        <strain evidence="5">IBT 15544</strain>
    </source>
</reference>
<dbReference type="Pfam" id="PF10342">
    <property type="entry name" value="Kre9_KNH"/>
    <property type="match status" value="1"/>
</dbReference>
<dbReference type="PANTHER" id="PTHR40633">
    <property type="entry name" value="MATRIX PROTEIN, PUTATIVE (AFU_ORTHOLOGUE AFUA_8G05410)-RELATED"/>
    <property type="match status" value="1"/>
</dbReference>
<feature type="domain" description="Yeast cell wall synthesis Kre9/Knh1-like N-terminal" evidence="4">
    <location>
        <begin position="28"/>
        <end position="114"/>
    </location>
</feature>
<evidence type="ECO:0000256" key="2">
    <source>
        <dbReference type="SAM" id="MobiDB-lite"/>
    </source>
</evidence>
<comment type="caution">
    <text evidence="5">The sequence shown here is derived from an EMBL/GenBank/DDBJ whole genome shotgun (WGS) entry which is preliminary data.</text>
</comment>
<evidence type="ECO:0000256" key="3">
    <source>
        <dbReference type="SAM" id="SignalP"/>
    </source>
</evidence>
<reference evidence="5" key="2">
    <citation type="journal article" date="2023" name="IMA Fungus">
        <title>Comparative genomic study of the Penicillium genus elucidates a diverse pangenome and 15 lateral gene transfer events.</title>
        <authorList>
            <person name="Petersen C."/>
            <person name="Sorensen T."/>
            <person name="Nielsen M.R."/>
            <person name="Sondergaard T.E."/>
            <person name="Sorensen J.L."/>
            <person name="Fitzpatrick D.A."/>
            <person name="Frisvad J.C."/>
            <person name="Nielsen K.L."/>
        </authorList>
    </citation>
    <scope>NUCLEOTIDE SEQUENCE</scope>
    <source>
        <strain evidence="5">IBT 15544</strain>
    </source>
</reference>
<dbReference type="RefSeq" id="XP_058308607.1">
    <property type="nucleotide sequence ID" value="XM_058452069.1"/>
</dbReference>
<evidence type="ECO:0000256" key="1">
    <source>
        <dbReference type="ARBA" id="ARBA00022729"/>
    </source>
</evidence>
<dbReference type="GeneID" id="83179370"/>
<dbReference type="OrthoDB" id="2260257at2759"/>
<dbReference type="InterPro" id="IPR052982">
    <property type="entry name" value="SRP1/TIP1-like"/>
</dbReference>
<feature type="chain" id="PRO_5040955398" description="Yeast cell wall synthesis Kre9/Knh1-like N-terminal domain-containing protein" evidence="3">
    <location>
        <begin position="19"/>
        <end position="233"/>
    </location>
</feature>
<dbReference type="PANTHER" id="PTHR40633:SF5">
    <property type="entry name" value="ANCHORED PROTEIN, PUTATIVE (AFU_ORTHOLOGUE AFUA_8G04370)-RELATED"/>
    <property type="match status" value="1"/>
</dbReference>
<dbReference type="InterPro" id="IPR018466">
    <property type="entry name" value="Kre9/Knh1-like_N"/>
</dbReference>
<feature type="region of interest" description="Disordered" evidence="2">
    <location>
        <begin position="120"/>
        <end position="211"/>
    </location>
</feature>
<evidence type="ECO:0000313" key="6">
    <source>
        <dbReference type="Proteomes" id="UP001150904"/>
    </source>
</evidence>
<keyword evidence="1 3" id="KW-0732">Signal</keyword>
<dbReference type="EMBL" id="JAPQKR010000012">
    <property type="protein sequence ID" value="KAJ5204128.1"/>
    <property type="molecule type" value="Genomic_DNA"/>
</dbReference>
<gene>
    <name evidence="5" type="ORF">N7498_005007</name>
</gene>
<feature type="signal peptide" evidence="3">
    <location>
        <begin position="1"/>
        <end position="18"/>
    </location>
</feature>
<sequence length="233" mass="23011">MRAFICLAVSALAAVVAANSTANPFQNPPGGYTFTVGQATTLVWRPTTPGTVSLRLQHGELTTSTDGTAIASGIPNDGSYTWTVPSDVSSEAYTIEIISDEDADDYNFLPRFVIAGATAAATTSSAAPTTTSATPTTTSVSTTSTPSTSSTSSTSSSASSTSSSAATTMTTMTTTTSSSSAVSTSTGSTSTSKSSSTASASSSQASVPSTNAGLVNRVSGGMLALVAGAIAFL</sequence>
<proteinExistence type="predicted"/>
<dbReference type="AlphaFoldDB" id="A0A9W9MML5"/>
<organism evidence="5 6">
    <name type="scientific">Penicillium cinerascens</name>
    <dbReference type="NCBI Taxonomy" id="70096"/>
    <lineage>
        <taxon>Eukaryota</taxon>
        <taxon>Fungi</taxon>
        <taxon>Dikarya</taxon>
        <taxon>Ascomycota</taxon>
        <taxon>Pezizomycotina</taxon>
        <taxon>Eurotiomycetes</taxon>
        <taxon>Eurotiomycetidae</taxon>
        <taxon>Eurotiales</taxon>
        <taxon>Aspergillaceae</taxon>
        <taxon>Penicillium</taxon>
    </lineage>
</organism>
<feature type="compositionally biased region" description="Low complexity" evidence="2">
    <location>
        <begin position="120"/>
        <end position="210"/>
    </location>
</feature>
<name>A0A9W9MML5_9EURO</name>
<keyword evidence="6" id="KW-1185">Reference proteome</keyword>
<dbReference type="Proteomes" id="UP001150904">
    <property type="component" value="Unassembled WGS sequence"/>
</dbReference>
<accession>A0A9W9MML5</accession>
<protein>
    <recommendedName>
        <fullName evidence="4">Yeast cell wall synthesis Kre9/Knh1-like N-terminal domain-containing protein</fullName>
    </recommendedName>
</protein>
<evidence type="ECO:0000259" key="4">
    <source>
        <dbReference type="Pfam" id="PF10342"/>
    </source>
</evidence>
<evidence type="ECO:0000313" key="5">
    <source>
        <dbReference type="EMBL" id="KAJ5204128.1"/>
    </source>
</evidence>